<evidence type="ECO:0000256" key="10">
    <source>
        <dbReference type="SAM" id="Phobius"/>
    </source>
</evidence>
<comment type="catalytic activity">
    <reaction evidence="7">
        <text>L-threonyl-[protein] + ATP = O-phospho-L-threonyl-[protein] + ADP + H(+)</text>
        <dbReference type="Rhea" id="RHEA:46608"/>
        <dbReference type="Rhea" id="RHEA-COMP:11060"/>
        <dbReference type="Rhea" id="RHEA-COMP:11605"/>
        <dbReference type="ChEBI" id="CHEBI:15378"/>
        <dbReference type="ChEBI" id="CHEBI:30013"/>
        <dbReference type="ChEBI" id="CHEBI:30616"/>
        <dbReference type="ChEBI" id="CHEBI:61977"/>
        <dbReference type="ChEBI" id="CHEBI:456216"/>
        <dbReference type="EC" id="2.7.11.1"/>
    </reaction>
</comment>
<evidence type="ECO:0000259" key="11">
    <source>
        <dbReference type="PROSITE" id="PS50011"/>
    </source>
</evidence>
<reference evidence="13 14" key="1">
    <citation type="submission" date="2016-10" db="EMBL/GenBank/DDBJ databases">
        <authorList>
            <person name="de Groot N.N."/>
        </authorList>
    </citation>
    <scope>NUCLEOTIDE SEQUENCE [LARGE SCALE GENOMIC DNA]</scope>
    <source>
        <strain evidence="13 14">DSM 22126</strain>
    </source>
</reference>
<keyword evidence="10" id="KW-1133">Transmembrane helix</keyword>
<feature type="domain" description="PASTA" evidence="12">
    <location>
        <begin position="541"/>
        <end position="604"/>
    </location>
</feature>
<comment type="catalytic activity">
    <reaction evidence="8">
        <text>L-seryl-[protein] + ATP = O-phospho-L-seryl-[protein] + ADP + H(+)</text>
        <dbReference type="Rhea" id="RHEA:17989"/>
        <dbReference type="Rhea" id="RHEA-COMP:9863"/>
        <dbReference type="Rhea" id="RHEA-COMP:11604"/>
        <dbReference type="ChEBI" id="CHEBI:15378"/>
        <dbReference type="ChEBI" id="CHEBI:29999"/>
        <dbReference type="ChEBI" id="CHEBI:30616"/>
        <dbReference type="ChEBI" id="CHEBI:83421"/>
        <dbReference type="ChEBI" id="CHEBI:456216"/>
        <dbReference type="EC" id="2.7.11.1"/>
    </reaction>
</comment>
<keyword evidence="14" id="KW-1185">Reference proteome</keyword>
<evidence type="ECO:0000256" key="8">
    <source>
        <dbReference type="ARBA" id="ARBA00048679"/>
    </source>
</evidence>
<feature type="domain" description="PASTA" evidence="12">
    <location>
        <begin position="406"/>
        <end position="472"/>
    </location>
</feature>
<dbReference type="Gene3D" id="3.30.200.20">
    <property type="entry name" value="Phosphorylase Kinase, domain 1"/>
    <property type="match status" value="1"/>
</dbReference>
<feature type="domain" description="Protein kinase" evidence="11">
    <location>
        <begin position="40"/>
        <end position="305"/>
    </location>
</feature>
<dbReference type="CDD" id="cd14014">
    <property type="entry name" value="STKc_PknB_like"/>
    <property type="match status" value="1"/>
</dbReference>
<dbReference type="PANTHER" id="PTHR43289">
    <property type="entry name" value="MITOGEN-ACTIVATED PROTEIN KINASE KINASE KINASE 20-RELATED"/>
    <property type="match status" value="1"/>
</dbReference>
<dbReference type="InterPro" id="IPR000719">
    <property type="entry name" value="Prot_kinase_dom"/>
</dbReference>
<dbReference type="AlphaFoldDB" id="A0A1H1S9V4"/>
<dbReference type="STRING" id="545619.SAMN04489860_1568"/>
<dbReference type="InterPro" id="IPR011009">
    <property type="entry name" value="Kinase-like_dom_sf"/>
</dbReference>
<dbReference type="PANTHER" id="PTHR43289:SF34">
    <property type="entry name" value="SERINE_THREONINE-PROTEIN KINASE YBDM-RELATED"/>
    <property type="match status" value="1"/>
</dbReference>
<dbReference type="CDD" id="cd06577">
    <property type="entry name" value="PASTA_pknB"/>
    <property type="match status" value="3"/>
</dbReference>
<feature type="compositionally biased region" description="Polar residues" evidence="9">
    <location>
        <begin position="360"/>
        <end position="373"/>
    </location>
</feature>
<dbReference type="SMART" id="SM00220">
    <property type="entry name" value="S_TKc"/>
    <property type="match status" value="1"/>
</dbReference>
<keyword evidence="5 13" id="KW-0418">Kinase</keyword>
<gene>
    <name evidence="13" type="ORF">SAMN04489860_1568</name>
</gene>
<keyword evidence="10" id="KW-0472">Membrane</keyword>
<proteinExistence type="predicted"/>
<sequence length="604" mass="61894">MPSVRAPGCRRHDAVADGYALGVNSSDTDPLVGRLVDGRYEVLSTVARGGMATVYLANDRRLQRRIALKVISPHLADGTLDPEAATRFRDEARAAARLSHPGIVAVHDQGEDGDLSYLTMEYVPGTNLRRVMSDAGALSVGDSLELLDQILGALAGAHAAGLVHRDVKPENVLIDRDGRVRVADFGLARAAHARPGSPGSALGTVAYMAPEVISGTTVDASADVYSVGVLAFEMLTGRQPYAGTDAREIAARHVSEDVPAPSGSCPAIAAPVDAFVEQLTARDAASRPSDATVALGALRSLRSQLSADELAVRAAVDPGTAEASTNGTRVLAATSVLGPTPAATPASYPAGRRTAHPSEDATTLVESPTTPRTGRSRLARPLTWVLVALLILTTGGLTWWFVSGPGATRAVPDGLVGVSSDAAVEAIQASGLEATTVEEYDDDVAAGHVVGTDPDGGTRVDLGGTVTLIVSLGPETATVPDGLVGASEDAATEALRDAGFDVAESQREADPAPEGEVVAVSVEEGSTQPVGTTVTLTVSDGPDEVTVPRVVGDDVEDARAELEDAGFTVEVNEVLGAFLGVVVAQDPNGGESLESGGTITLDVA</sequence>
<dbReference type="EC" id="2.7.11.1" evidence="1"/>
<dbReference type="InterPro" id="IPR005543">
    <property type="entry name" value="PASTA_dom"/>
</dbReference>
<dbReference type="FunFam" id="3.30.200.20:FF:000035">
    <property type="entry name" value="Serine/threonine protein kinase Stk1"/>
    <property type="match status" value="1"/>
</dbReference>
<evidence type="ECO:0000256" key="7">
    <source>
        <dbReference type="ARBA" id="ARBA00047899"/>
    </source>
</evidence>
<dbReference type="Gene3D" id="3.30.10.20">
    <property type="match status" value="3"/>
</dbReference>
<dbReference type="EMBL" id="LT629776">
    <property type="protein sequence ID" value="SDS44663.1"/>
    <property type="molecule type" value="Genomic_DNA"/>
</dbReference>
<dbReference type="PROSITE" id="PS50011">
    <property type="entry name" value="PROTEIN_KINASE_DOM"/>
    <property type="match status" value="1"/>
</dbReference>
<dbReference type="Pfam" id="PF00069">
    <property type="entry name" value="Pkinase"/>
    <property type="match status" value="1"/>
</dbReference>
<dbReference type="Gene3D" id="1.10.510.10">
    <property type="entry name" value="Transferase(Phosphotransferase) domain 1"/>
    <property type="match status" value="1"/>
</dbReference>
<dbReference type="Pfam" id="PF03793">
    <property type="entry name" value="PASTA"/>
    <property type="match status" value="3"/>
</dbReference>
<evidence type="ECO:0000259" key="12">
    <source>
        <dbReference type="PROSITE" id="PS51178"/>
    </source>
</evidence>
<feature type="transmembrane region" description="Helical" evidence="10">
    <location>
        <begin position="382"/>
        <end position="402"/>
    </location>
</feature>
<feature type="region of interest" description="Disordered" evidence="9">
    <location>
        <begin position="341"/>
        <end position="375"/>
    </location>
</feature>
<keyword evidence="6" id="KW-0067">ATP-binding</keyword>
<evidence type="ECO:0000313" key="14">
    <source>
        <dbReference type="Proteomes" id="UP000185663"/>
    </source>
</evidence>
<name>A0A1H1S9V4_9CELL</name>
<dbReference type="InterPro" id="IPR008271">
    <property type="entry name" value="Ser/Thr_kinase_AS"/>
</dbReference>
<dbReference type="GO" id="GO:0005524">
    <property type="term" value="F:ATP binding"/>
    <property type="evidence" value="ECO:0007669"/>
    <property type="project" value="UniProtKB-KW"/>
</dbReference>
<evidence type="ECO:0000313" key="13">
    <source>
        <dbReference type="EMBL" id="SDS44663.1"/>
    </source>
</evidence>
<dbReference type="PROSITE" id="PS00108">
    <property type="entry name" value="PROTEIN_KINASE_ST"/>
    <property type="match status" value="1"/>
</dbReference>
<dbReference type="eggNOG" id="COG0515">
    <property type="taxonomic scope" value="Bacteria"/>
</dbReference>
<protein>
    <recommendedName>
        <fullName evidence="1">non-specific serine/threonine protein kinase</fullName>
        <ecNumber evidence="1">2.7.11.1</ecNumber>
    </recommendedName>
</protein>
<keyword evidence="2 13" id="KW-0723">Serine/threonine-protein kinase</keyword>
<accession>A0A1H1S9V4</accession>
<feature type="domain" description="PASTA" evidence="12">
    <location>
        <begin position="473"/>
        <end position="540"/>
    </location>
</feature>
<keyword evidence="3" id="KW-0808">Transferase</keyword>
<evidence type="ECO:0000256" key="9">
    <source>
        <dbReference type="SAM" id="MobiDB-lite"/>
    </source>
</evidence>
<dbReference type="NCBIfam" id="NF033483">
    <property type="entry name" value="PknB_PASTA_kin"/>
    <property type="match status" value="1"/>
</dbReference>
<evidence type="ECO:0000256" key="4">
    <source>
        <dbReference type="ARBA" id="ARBA00022741"/>
    </source>
</evidence>
<dbReference type="Proteomes" id="UP000185663">
    <property type="component" value="Chromosome I"/>
</dbReference>
<dbReference type="GO" id="GO:0004674">
    <property type="term" value="F:protein serine/threonine kinase activity"/>
    <property type="evidence" value="ECO:0007669"/>
    <property type="project" value="UniProtKB-KW"/>
</dbReference>
<organism evidence="13 14">
    <name type="scientific">Paraoerskovia marina</name>
    <dbReference type="NCBI Taxonomy" id="545619"/>
    <lineage>
        <taxon>Bacteria</taxon>
        <taxon>Bacillati</taxon>
        <taxon>Actinomycetota</taxon>
        <taxon>Actinomycetes</taxon>
        <taxon>Micrococcales</taxon>
        <taxon>Cellulomonadaceae</taxon>
        <taxon>Paraoerskovia</taxon>
    </lineage>
</organism>
<keyword evidence="4" id="KW-0547">Nucleotide-binding</keyword>
<dbReference type="PROSITE" id="PS51178">
    <property type="entry name" value="PASTA"/>
    <property type="match status" value="3"/>
</dbReference>
<keyword evidence="10" id="KW-0812">Transmembrane</keyword>
<evidence type="ECO:0000256" key="2">
    <source>
        <dbReference type="ARBA" id="ARBA00022527"/>
    </source>
</evidence>
<dbReference type="SUPFAM" id="SSF56112">
    <property type="entry name" value="Protein kinase-like (PK-like)"/>
    <property type="match status" value="1"/>
</dbReference>
<evidence type="ECO:0000256" key="3">
    <source>
        <dbReference type="ARBA" id="ARBA00022679"/>
    </source>
</evidence>
<dbReference type="SMART" id="SM00740">
    <property type="entry name" value="PASTA"/>
    <property type="match status" value="3"/>
</dbReference>
<evidence type="ECO:0000256" key="6">
    <source>
        <dbReference type="ARBA" id="ARBA00022840"/>
    </source>
</evidence>
<feature type="compositionally biased region" description="Low complexity" evidence="9">
    <location>
        <begin position="341"/>
        <end position="350"/>
    </location>
</feature>
<evidence type="ECO:0000256" key="5">
    <source>
        <dbReference type="ARBA" id="ARBA00022777"/>
    </source>
</evidence>
<evidence type="ECO:0000256" key="1">
    <source>
        <dbReference type="ARBA" id="ARBA00012513"/>
    </source>
</evidence>